<organism evidence="4 5">
    <name type="scientific">Triparma strigata</name>
    <dbReference type="NCBI Taxonomy" id="1606541"/>
    <lineage>
        <taxon>Eukaryota</taxon>
        <taxon>Sar</taxon>
        <taxon>Stramenopiles</taxon>
        <taxon>Ochrophyta</taxon>
        <taxon>Bolidophyceae</taxon>
        <taxon>Parmales</taxon>
        <taxon>Triparmaceae</taxon>
        <taxon>Triparma</taxon>
    </lineage>
</organism>
<dbReference type="Gene3D" id="3.40.50.1820">
    <property type="entry name" value="alpha/beta hydrolase"/>
    <property type="match status" value="1"/>
</dbReference>
<dbReference type="InterPro" id="IPR050960">
    <property type="entry name" value="AB_hydrolase_4_sf"/>
</dbReference>
<comment type="caution">
    <text evidence="4">The sequence shown here is derived from an EMBL/GenBank/DDBJ whole genome shotgun (WGS) entry which is preliminary data.</text>
</comment>
<feature type="active site" description="Charge relay system" evidence="2">
    <location>
        <position position="185"/>
    </location>
</feature>
<dbReference type="PANTHER" id="PTHR10794:SF63">
    <property type="entry name" value="ALPHA_BETA HYDROLASE 1, ISOFORM A"/>
    <property type="match status" value="1"/>
</dbReference>
<feature type="active site" description="Charge relay system" evidence="2">
    <location>
        <position position="319"/>
    </location>
</feature>
<reference evidence="5" key="1">
    <citation type="journal article" date="2023" name="Commun. Biol.">
        <title>Genome analysis of Parmales, the sister group of diatoms, reveals the evolutionary specialization of diatoms from phago-mixotrophs to photoautotrophs.</title>
        <authorList>
            <person name="Ban H."/>
            <person name="Sato S."/>
            <person name="Yoshikawa S."/>
            <person name="Yamada K."/>
            <person name="Nakamura Y."/>
            <person name="Ichinomiya M."/>
            <person name="Sato N."/>
            <person name="Blanc-Mathieu R."/>
            <person name="Endo H."/>
            <person name="Kuwata A."/>
            <person name="Ogata H."/>
        </authorList>
    </citation>
    <scope>NUCLEOTIDE SEQUENCE [LARGE SCALE GENOMIC DNA]</scope>
    <source>
        <strain evidence="5">NIES 3701</strain>
    </source>
</reference>
<evidence type="ECO:0000256" key="1">
    <source>
        <dbReference type="ARBA" id="ARBA00010884"/>
    </source>
</evidence>
<gene>
    <name evidence="4" type="ORF">TrST_g1677</name>
</gene>
<feature type="signal peptide" evidence="3">
    <location>
        <begin position="1"/>
        <end position="21"/>
    </location>
</feature>
<evidence type="ECO:0000313" key="4">
    <source>
        <dbReference type="EMBL" id="GMH88987.1"/>
    </source>
</evidence>
<name>A0A9W7BJW2_9STRA</name>
<dbReference type="InterPro" id="IPR012020">
    <property type="entry name" value="ABHD4"/>
</dbReference>
<comment type="similarity">
    <text evidence="1">Belongs to the AB hydrolase superfamily. AB hydrolase 4 family.</text>
</comment>
<keyword evidence="5" id="KW-1185">Reference proteome</keyword>
<dbReference type="AlphaFoldDB" id="A0A9W7BJW2"/>
<feature type="chain" id="PRO_5040813159" description="AB hydrolase-1 domain-containing protein" evidence="3">
    <location>
        <begin position="22"/>
        <end position="371"/>
    </location>
</feature>
<evidence type="ECO:0000256" key="3">
    <source>
        <dbReference type="SAM" id="SignalP"/>
    </source>
</evidence>
<dbReference type="PANTHER" id="PTHR10794">
    <property type="entry name" value="ABHYDROLASE DOMAIN-CONTAINING PROTEIN"/>
    <property type="match status" value="1"/>
</dbReference>
<dbReference type="OrthoDB" id="247542at2759"/>
<dbReference type="GO" id="GO:0047372">
    <property type="term" value="F:monoacylglycerol lipase activity"/>
    <property type="evidence" value="ECO:0007669"/>
    <property type="project" value="TreeGrafter"/>
</dbReference>
<evidence type="ECO:0000313" key="5">
    <source>
        <dbReference type="Proteomes" id="UP001165085"/>
    </source>
</evidence>
<proteinExistence type="inferred from homology"/>
<dbReference type="GO" id="GO:0034338">
    <property type="term" value="F:short-chain carboxylesterase activity"/>
    <property type="evidence" value="ECO:0007669"/>
    <property type="project" value="TreeGrafter"/>
</dbReference>
<dbReference type="PIRSF" id="PIRSF005211">
    <property type="entry name" value="Ab_hydro_YheT"/>
    <property type="match status" value="1"/>
</dbReference>
<dbReference type="SUPFAM" id="SSF53474">
    <property type="entry name" value="alpha/beta-Hydrolases"/>
    <property type="match status" value="1"/>
</dbReference>
<keyword evidence="3" id="KW-0732">Signal</keyword>
<dbReference type="EMBL" id="BRXY01000349">
    <property type="protein sequence ID" value="GMH88987.1"/>
    <property type="molecule type" value="Genomic_DNA"/>
</dbReference>
<dbReference type="Proteomes" id="UP001165085">
    <property type="component" value="Unassembled WGS sequence"/>
</dbReference>
<evidence type="ECO:0008006" key="6">
    <source>
        <dbReference type="Google" id="ProtNLM"/>
    </source>
</evidence>
<accession>A0A9W7BJW2</accession>
<sequence length="371" mass="41128">MIFRAVLVATPLFMLHSSAFSAPAATKPTKNLNPKLFPHTPYVPPNPLLNNQHVQTIGGAFLRDPDLTFKADFEESRVRIPTPDGDFFDVDILRRRRMKASSTHPKIAVILHGLESTSTSPLCQSLSSSFVKQGIDEIHCVCFRGCSGSPNLTPGGYHLGFTDDLKQYLTDHLPQSSPKYLSGFSLGANVILKALGELSSSASTLHIKSASLLCVPFDCSLCQPKLDSPGFNKSVYSKNFLKTLIAKTVDQHSRGLMNSIPDFDINKVKKCTTIGEFDDCVVAPIYSFTSNQDYYRKSSCSQYLDSIKVPFLVINANDDPFFDKGCYVEEEKVEMMKAIYTEEGGHCGYLGGWAEETMGSFFRWTMYEDGV</sequence>
<protein>
    <recommendedName>
        <fullName evidence="6">AB hydrolase-1 domain-containing protein</fullName>
    </recommendedName>
</protein>
<feature type="active site" description="Charge relay system" evidence="2">
    <location>
        <position position="346"/>
    </location>
</feature>
<dbReference type="InterPro" id="IPR029058">
    <property type="entry name" value="AB_hydrolase_fold"/>
</dbReference>
<evidence type="ECO:0000256" key="2">
    <source>
        <dbReference type="PIRSR" id="PIRSR005211-1"/>
    </source>
</evidence>